<reference evidence="2" key="1">
    <citation type="submission" date="2017-09" db="EMBL/GenBank/DDBJ databases">
        <title>Depth-based differentiation of microbial function through sediment-hosted aquifers and enrichment of novel symbionts in the deep terrestrial subsurface.</title>
        <authorList>
            <person name="Probst A.J."/>
            <person name="Ladd B."/>
            <person name="Jarett J.K."/>
            <person name="Geller-Mcgrath D.E."/>
            <person name="Sieber C.M.K."/>
            <person name="Emerson J.B."/>
            <person name="Anantharaman K."/>
            <person name="Thomas B.C."/>
            <person name="Malmstrom R."/>
            <person name="Stieglmeier M."/>
            <person name="Klingl A."/>
            <person name="Woyke T."/>
            <person name="Ryan C.M."/>
            <person name="Banfield J.F."/>
        </authorList>
    </citation>
    <scope>NUCLEOTIDE SEQUENCE [LARGE SCALE GENOMIC DNA]</scope>
</reference>
<dbReference type="EMBL" id="PFOB01000011">
    <property type="protein sequence ID" value="PIZ63863.1"/>
    <property type="molecule type" value="Genomic_DNA"/>
</dbReference>
<dbReference type="Proteomes" id="UP000228503">
    <property type="component" value="Unassembled WGS sequence"/>
</dbReference>
<protein>
    <submittedName>
        <fullName evidence="1">Uncharacterized protein</fullName>
    </submittedName>
</protein>
<sequence>MDQKDNPLPIGDTNPQTIETTPVLPEDDYMTLLRLSSSINLFAKYEAASLTPSKDDAVQTLEQWNSAQPVLLQSLQTWKDGKQNFFRTNTPYFTLSSFLQTASELRSRGNTLFDSAIADASALLEQHIDDIGAVFEEKTDSFLIQNSNAGVSALQSLSAAAEYCSTPDARKKALGYIERAVPSIIPQIRPNAEGRYQFANFLHPLFQVLSHGSDPAKSQVKELVLAMLQSDSGEDIVNTFTPTSEISRSYLKSYEDDVFSAIQSHLNRYDIDSGSMMSQWRSSDKMATDRAKQKWSFRARTIPEALKTLSALESHHPDVAKTLQEEFGLSNFFWYPSDMLIRQYEERGNHDKPYGVVWAPKIDEQNWVSGSMPAIHDLYANTNEDVSIRFMEAKRKDGPSGIGKRLDDFHERYYAGGEGHKISFMIMLGHSFLSATDTIHFGDEWNEGGYLRTSDLRKPTVQKYVDYFTPNPSLILASCKVKDTFGVVIKDLFGVDLQASEELVNCIASITPNVEDEDVHLDASFTQYYLSQEAFDQG</sequence>
<organism evidence="1 2">
    <name type="scientific">Candidatus Roizmanbacteria bacterium CG_4_10_14_0_2_um_filter_39_13</name>
    <dbReference type="NCBI Taxonomy" id="1974825"/>
    <lineage>
        <taxon>Bacteria</taxon>
        <taxon>Candidatus Roizmaniibacteriota</taxon>
    </lineage>
</organism>
<proteinExistence type="predicted"/>
<dbReference type="AlphaFoldDB" id="A0A2M7U1G1"/>
<evidence type="ECO:0000313" key="1">
    <source>
        <dbReference type="EMBL" id="PIZ63863.1"/>
    </source>
</evidence>
<name>A0A2M7U1G1_9BACT</name>
<gene>
    <name evidence="1" type="ORF">COY16_00765</name>
</gene>
<evidence type="ECO:0000313" key="2">
    <source>
        <dbReference type="Proteomes" id="UP000228503"/>
    </source>
</evidence>
<accession>A0A2M7U1G1</accession>
<comment type="caution">
    <text evidence="1">The sequence shown here is derived from an EMBL/GenBank/DDBJ whole genome shotgun (WGS) entry which is preliminary data.</text>
</comment>